<dbReference type="PANTHER" id="PTHR33122">
    <property type="entry name" value="LIPID BINDING PROTEIN-RELATED"/>
    <property type="match status" value="1"/>
</dbReference>
<name>A0AA88J6P9_FICCA</name>
<feature type="domain" description="Bifunctional inhibitor/plant lipid transfer protein/seed storage helical" evidence="5">
    <location>
        <begin position="29"/>
        <end position="101"/>
    </location>
</feature>
<evidence type="ECO:0000256" key="2">
    <source>
        <dbReference type="ARBA" id="ARBA00022448"/>
    </source>
</evidence>
<dbReference type="InterPro" id="IPR016140">
    <property type="entry name" value="Bifunc_inhib/LTP/seed_store"/>
</dbReference>
<comment type="function">
    <text evidence="1">Plant non-specific lipid-transfer proteins transfer phospholipids as well as galactolipids across membranes. May play a role in wax or cutin deposition in the cell walls of expanding epidermal cells and certain secretory tissues.</text>
</comment>
<evidence type="ECO:0000259" key="5">
    <source>
        <dbReference type="SMART" id="SM00499"/>
    </source>
</evidence>
<gene>
    <name evidence="6" type="ORF">TIFTF001_032614</name>
</gene>
<dbReference type="GO" id="GO:0009627">
    <property type="term" value="P:systemic acquired resistance"/>
    <property type="evidence" value="ECO:0007669"/>
    <property type="project" value="InterPro"/>
</dbReference>
<evidence type="ECO:0000313" key="6">
    <source>
        <dbReference type="EMBL" id="GMN63530.1"/>
    </source>
</evidence>
<dbReference type="InterPro" id="IPR044741">
    <property type="entry name" value="NsLTP-like"/>
</dbReference>
<dbReference type="SMART" id="SM00499">
    <property type="entry name" value="AAI"/>
    <property type="match status" value="1"/>
</dbReference>
<dbReference type="Proteomes" id="UP001187192">
    <property type="component" value="Unassembled WGS sequence"/>
</dbReference>
<dbReference type="AlphaFoldDB" id="A0AA88J6P9"/>
<dbReference type="InterPro" id="IPR039265">
    <property type="entry name" value="DIR1-like"/>
</dbReference>
<organism evidence="6 7">
    <name type="scientific">Ficus carica</name>
    <name type="common">Common fig</name>
    <dbReference type="NCBI Taxonomy" id="3494"/>
    <lineage>
        <taxon>Eukaryota</taxon>
        <taxon>Viridiplantae</taxon>
        <taxon>Streptophyta</taxon>
        <taxon>Embryophyta</taxon>
        <taxon>Tracheophyta</taxon>
        <taxon>Spermatophyta</taxon>
        <taxon>Magnoliopsida</taxon>
        <taxon>eudicotyledons</taxon>
        <taxon>Gunneridae</taxon>
        <taxon>Pentapetalae</taxon>
        <taxon>rosids</taxon>
        <taxon>fabids</taxon>
        <taxon>Rosales</taxon>
        <taxon>Moraceae</taxon>
        <taxon>Ficeae</taxon>
        <taxon>Ficus</taxon>
    </lineage>
</organism>
<dbReference type="PANTHER" id="PTHR33122:SF63">
    <property type="entry name" value="BIFUNCTIONAL INHIBITOR_PLANT LIPID TRANSFER PROTEIN_SEED STORAGE HELICAL DOMAIN-CONTAINING PROTEIN"/>
    <property type="match status" value="1"/>
</dbReference>
<proteinExistence type="predicted"/>
<evidence type="ECO:0000256" key="4">
    <source>
        <dbReference type="SAM" id="SignalP"/>
    </source>
</evidence>
<dbReference type="SUPFAM" id="SSF47699">
    <property type="entry name" value="Bifunctional inhibitor/lipid-transfer protein/seed storage 2S albumin"/>
    <property type="match status" value="1"/>
</dbReference>
<evidence type="ECO:0000256" key="3">
    <source>
        <dbReference type="ARBA" id="ARBA00023121"/>
    </source>
</evidence>
<keyword evidence="2" id="KW-0813">Transport</keyword>
<comment type="caution">
    <text evidence="6">The sequence shown here is derived from an EMBL/GenBank/DDBJ whole genome shotgun (WGS) entry which is preliminary data.</text>
</comment>
<dbReference type="GO" id="GO:0005504">
    <property type="term" value="F:fatty acid binding"/>
    <property type="evidence" value="ECO:0007669"/>
    <property type="project" value="InterPro"/>
</dbReference>
<dbReference type="Pfam" id="PF14368">
    <property type="entry name" value="LTP_2"/>
    <property type="match status" value="1"/>
</dbReference>
<sequence>MEASPKLKIVAYFLLLVCIVELSNGQAICNVPLNGLLTCRPAVTAPNPKPPSATCCASLTNADLKCLCQYKNSKVLPSLGIDPNLAMQLPQKCKLSSSANC</sequence>
<protein>
    <recommendedName>
        <fullName evidence="5">Bifunctional inhibitor/plant lipid transfer protein/seed storage helical domain-containing protein</fullName>
    </recommendedName>
</protein>
<feature type="signal peptide" evidence="4">
    <location>
        <begin position="1"/>
        <end position="25"/>
    </location>
</feature>
<dbReference type="CDD" id="cd04660">
    <property type="entry name" value="nsLTP_like"/>
    <property type="match status" value="1"/>
</dbReference>
<keyword evidence="4" id="KW-0732">Signal</keyword>
<keyword evidence="7" id="KW-1185">Reference proteome</keyword>
<dbReference type="EMBL" id="BTGU01000151">
    <property type="protein sequence ID" value="GMN63530.1"/>
    <property type="molecule type" value="Genomic_DNA"/>
</dbReference>
<evidence type="ECO:0000313" key="7">
    <source>
        <dbReference type="Proteomes" id="UP001187192"/>
    </source>
</evidence>
<reference evidence="6" key="1">
    <citation type="submission" date="2023-07" db="EMBL/GenBank/DDBJ databases">
        <title>draft genome sequence of fig (Ficus carica).</title>
        <authorList>
            <person name="Takahashi T."/>
            <person name="Nishimura K."/>
        </authorList>
    </citation>
    <scope>NUCLEOTIDE SEQUENCE</scope>
</reference>
<dbReference type="InterPro" id="IPR036312">
    <property type="entry name" value="Bifun_inhib/LTP/seed_sf"/>
</dbReference>
<dbReference type="Gene3D" id="1.10.110.10">
    <property type="entry name" value="Plant lipid-transfer and hydrophobic proteins"/>
    <property type="match status" value="1"/>
</dbReference>
<feature type="chain" id="PRO_5041663974" description="Bifunctional inhibitor/plant lipid transfer protein/seed storage helical domain-containing protein" evidence="4">
    <location>
        <begin position="26"/>
        <end position="101"/>
    </location>
</feature>
<evidence type="ECO:0000256" key="1">
    <source>
        <dbReference type="ARBA" id="ARBA00003211"/>
    </source>
</evidence>
<keyword evidence="3" id="KW-0446">Lipid-binding</keyword>
<accession>A0AA88J6P9</accession>